<feature type="transmembrane region" description="Helical" evidence="7">
    <location>
        <begin position="746"/>
        <end position="765"/>
    </location>
</feature>
<gene>
    <name evidence="9" type="ORF">Tdes44962_MAKER00610</name>
</gene>
<feature type="transmembrane region" description="Helical" evidence="7">
    <location>
        <begin position="717"/>
        <end position="734"/>
    </location>
</feature>
<reference evidence="9 10" key="1">
    <citation type="journal article" date="2018" name="IMA Fungus">
        <title>IMA Genome-F 10: Nine draft genome sequences of Claviceps purpurea s.lat., including C. arundinis, C. humidiphila, and C. cf. spartinae, pseudomolecules for the pitch canker pathogen Fusarium circinatum, draft genome of Davidsoniella eucalypti, Grosmannia galeiformis, Quambalaria eucalypti, and Teratosphaeria destructans.</title>
        <authorList>
            <person name="Wingfield B.D."/>
            <person name="Liu M."/>
            <person name="Nguyen H.D."/>
            <person name="Lane F.A."/>
            <person name="Morgan S.W."/>
            <person name="De Vos L."/>
            <person name="Wilken P.M."/>
            <person name="Duong T.A."/>
            <person name="Aylward J."/>
            <person name="Coetzee M.P."/>
            <person name="Dadej K."/>
            <person name="De Beer Z.W."/>
            <person name="Findlay W."/>
            <person name="Havenga M."/>
            <person name="Kolarik M."/>
            <person name="Menzies J.G."/>
            <person name="Naidoo K."/>
            <person name="Pochopski O."/>
            <person name="Shoukouhi P."/>
            <person name="Santana Q.C."/>
            <person name="Seifert K.A."/>
            <person name="Soal N."/>
            <person name="Steenkamp E.T."/>
            <person name="Tatham C.T."/>
            <person name="van der Nest M.A."/>
            <person name="Wingfield M.J."/>
        </authorList>
    </citation>
    <scope>NUCLEOTIDE SEQUENCE [LARGE SCALE GENOMIC DNA]</scope>
    <source>
        <strain evidence="9">CMW44962</strain>
    </source>
</reference>
<dbReference type="Pfam" id="PF13515">
    <property type="entry name" value="FUSC_2"/>
    <property type="match status" value="1"/>
</dbReference>
<keyword evidence="2 7" id="KW-0812">Transmembrane</keyword>
<evidence type="ECO:0000256" key="7">
    <source>
        <dbReference type="SAM" id="Phobius"/>
    </source>
</evidence>
<dbReference type="InterPro" id="IPR023244">
    <property type="entry name" value="Brefeldin_A-sensitivity_4"/>
</dbReference>
<feature type="transmembrane region" description="Helical" evidence="7">
    <location>
        <begin position="198"/>
        <end position="220"/>
    </location>
</feature>
<protein>
    <submittedName>
        <fullName evidence="9">Aluminum activated malate transporter</fullName>
    </submittedName>
</protein>
<keyword evidence="5" id="KW-0175">Coiled coil</keyword>
<dbReference type="PANTHER" id="PTHR47804:SF1">
    <property type="entry name" value="DUF2421 DOMAIN-CONTAINING PROTEIN"/>
    <property type="match status" value="1"/>
</dbReference>
<dbReference type="OrthoDB" id="68611at2759"/>
<feature type="compositionally biased region" description="Polar residues" evidence="6">
    <location>
        <begin position="8"/>
        <end position="17"/>
    </location>
</feature>
<feature type="transmembrane region" description="Helical" evidence="7">
    <location>
        <begin position="772"/>
        <end position="789"/>
    </location>
</feature>
<name>A0A9W7SN59_9PEZI</name>
<comment type="caution">
    <text evidence="9">The sequence shown here is derived from an EMBL/GenBank/DDBJ whole genome shotgun (WGS) entry which is preliminary data.</text>
</comment>
<evidence type="ECO:0000256" key="1">
    <source>
        <dbReference type="ARBA" id="ARBA00004141"/>
    </source>
</evidence>
<feature type="domain" description="Integral membrane bound transporter" evidence="8">
    <location>
        <begin position="741"/>
        <end position="880"/>
    </location>
</feature>
<dbReference type="GO" id="GO:0016020">
    <property type="term" value="C:membrane"/>
    <property type="evidence" value="ECO:0007669"/>
    <property type="project" value="UniProtKB-SubCell"/>
</dbReference>
<feature type="region of interest" description="Disordered" evidence="6">
    <location>
        <begin position="550"/>
        <end position="591"/>
    </location>
</feature>
<dbReference type="InterPro" id="IPR052430">
    <property type="entry name" value="IVT-Associated"/>
</dbReference>
<feature type="transmembrane region" description="Helical" evidence="7">
    <location>
        <begin position="227"/>
        <end position="245"/>
    </location>
</feature>
<dbReference type="EMBL" id="RIBY02002089">
    <property type="protein sequence ID" value="KAH9825680.1"/>
    <property type="molecule type" value="Genomic_DNA"/>
</dbReference>
<keyword evidence="4 7" id="KW-0472">Membrane</keyword>
<proteinExistence type="predicted"/>
<keyword evidence="10" id="KW-1185">Reference proteome</keyword>
<evidence type="ECO:0000313" key="10">
    <source>
        <dbReference type="Proteomes" id="UP001138500"/>
    </source>
</evidence>
<evidence type="ECO:0000313" key="9">
    <source>
        <dbReference type="EMBL" id="KAH9825680.1"/>
    </source>
</evidence>
<dbReference type="InterPro" id="IPR049453">
    <property type="entry name" value="Memb_transporter_dom"/>
</dbReference>
<evidence type="ECO:0000256" key="5">
    <source>
        <dbReference type="SAM" id="Coils"/>
    </source>
</evidence>
<feature type="compositionally biased region" description="Polar residues" evidence="6">
    <location>
        <begin position="565"/>
        <end position="575"/>
    </location>
</feature>
<accession>A0A9W7SN59</accession>
<feature type="transmembrane region" description="Helical" evidence="7">
    <location>
        <begin position="823"/>
        <end position="843"/>
    </location>
</feature>
<sequence length="1106" mass="123708">MAGEQNHHVSQSTSSHQDPSRRGRFWNRKLRRASFISPITGERSKRVFTLREASSRRGDDRIGETTPLLNGRHHHQRGFPDLPSRRTLLQSYWAYSEPYLHHTWGFATSTTGIGIFKCSLAYLIGSLATFVPAISNMIGQKQDSKHMVATVTVYFHPARSMGSMHEATFLALIALCYAGLVSFTSMGISMSFGQQDLLLVGHAIVLIFFVGGGLGFIAWIKQRLGDPLVNVACSLASLGCITVLIKEGAVQAGEFSDDRVLQVLLMVCMGVIATTAVNVLVLPITARASLVKDMEKNTDLLGEMLISITRAFLSGRERDLQDESYKKLAKDHQSTLDSVHKNLREAKRELLVLGREQWYDAEARIVECLTGLAQDLGGLRSAAFAQFAFMNENDEVTPGAEPLSTVRSRPTPKILDVITEAPEDAGEMLHADGYDTPTTAMTYSRRESVDPPIVVKTPNDFFLAFLDELAPPTRSLVYTLKQILDELPFRRRDPARSTWWKRLEGVDVEVAVNDTFHSSLKEAMDLYRQARKDALNKLYESRALNAATTPHQWGKSSVHKRGSCETVSTAPQSRLSSGPSTPHHPPPSMDTEDAIADIEEVSACCGHFSFSLLDFAEDVLDYLAALDELKAEMERPKYSWSWLSPWKIRHEHEDVAMKPTRKRTFNEENDEGNDLSNAVPAQIQRADDFARASGKPMPWTYRLYRAMALLRRDDVRFAIKVGLGALLYALPAFLPETRPFFVHWRGEWGLVSFMVVCSMTVGAANTTSINRFLGSFVGAVLAVAGWLLASHHGEANPYLLAAFGWLVSLGCFYIIIAKNNGPMGRFILLTYNLGALYSYSLSINDDDNDDDEGGIDPAIWDIVLHRLVSVIVGCLWAIIVTRFVWPISARRKLKDGLCILWLRMSLVWKRDPLALFLLGEPKSRYMDIREESALQSFLSNLEGLRKAAKSEFELRGPFPDAIIGRILERTGRMLDAFHAMNVAITKNLHYTPGEAALIRFTRPERSELSARISHLFSVLASSMKLQYPLNDVLPSIDHTRDRLLSKISAFRREGVGRDAAVVVEQDYEMLYAYVLVTGQLSQDIQAISAEIETLYGTLNEDNFKLQ</sequence>
<feature type="transmembrane region" description="Helical" evidence="7">
    <location>
        <begin position="120"/>
        <end position="138"/>
    </location>
</feature>
<feature type="transmembrane region" description="Helical" evidence="7">
    <location>
        <begin position="863"/>
        <end position="885"/>
    </location>
</feature>
<feature type="transmembrane region" description="Helical" evidence="7">
    <location>
        <begin position="169"/>
        <end position="192"/>
    </location>
</feature>
<dbReference type="PANTHER" id="PTHR47804">
    <property type="entry name" value="60S RIBOSOMAL PROTEIN L19"/>
    <property type="match status" value="1"/>
</dbReference>
<feature type="region of interest" description="Disordered" evidence="6">
    <location>
        <begin position="1"/>
        <end position="23"/>
    </location>
</feature>
<reference evidence="9 10" key="2">
    <citation type="journal article" date="2021" name="Curr. Genet.">
        <title>Genetic response to nitrogen starvation in the aggressive Eucalyptus foliar pathogen Teratosphaeria destructans.</title>
        <authorList>
            <person name="Havenga M."/>
            <person name="Wingfield B.D."/>
            <person name="Wingfield M.J."/>
            <person name="Dreyer L.L."/>
            <person name="Roets F."/>
            <person name="Aylward J."/>
        </authorList>
    </citation>
    <scope>NUCLEOTIDE SEQUENCE [LARGE SCALE GENOMIC DNA]</scope>
    <source>
        <strain evidence="9">CMW44962</strain>
    </source>
</reference>
<feature type="compositionally biased region" description="Basic and acidic residues" evidence="6">
    <location>
        <begin position="53"/>
        <end position="63"/>
    </location>
</feature>
<feature type="coiled-coil region" evidence="5">
    <location>
        <begin position="329"/>
        <end position="356"/>
    </location>
</feature>
<evidence type="ECO:0000259" key="8">
    <source>
        <dbReference type="Pfam" id="PF13515"/>
    </source>
</evidence>
<feature type="transmembrane region" description="Helical" evidence="7">
    <location>
        <begin position="260"/>
        <end position="286"/>
    </location>
</feature>
<evidence type="ECO:0000256" key="2">
    <source>
        <dbReference type="ARBA" id="ARBA00022692"/>
    </source>
</evidence>
<dbReference type="PRINTS" id="PR02047">
    <property type="entry name" value="BREFELDNASP4"/>
</dbReference>
<evidence type="ECO:0000256" key="6">
    <source>
        <dbReference type="SAM" id="MobiDB-lite"/>
    </source>
</evidence>
<feature type="region of interest" description="Disordered" evidence="6">
    <location>
        <begin position="52"/>
        <end position="80"/>
    </location>
</feature>
<evidence type="ECO:0000256" key="4">
    <source>
        <dbReference type="ARBA" id="ARBA00023136"/>
    </source>
</evidence>
<keyword evidence="3 7" id="KW-1133">Transmembrane helix</keyword>
<organism evidence="9 10">
    <name type="scientific">Teratosphaeria destructans</name>
    <dbReference type="NCBI Taxonomy" id="418781"/>
    <lineage>
        <taxon>Eukaryota</taxon>
        <taxon>Fungi</taxon>
        <taxon>Dikarya</taxon>
        <taxon>Ascomycota</taxon>
        <taxon>Pezizomycotina</taxon>
        <taxon>Dothideomycetes</taxon>
        <taxon>Dothideomycetidae</taxon>
        <taxon>Mycosphaerellales</taxon>
        <taxon>Teratosphaeriaceae</taxon>
        <taxon>Teratosphaeria</taxon>
    </lineage>
</organism>
<evidence type="ECO:0000256" key="3">
    <source>
        <dbReference type="ARBA" id="ARBA00022989"/>
    </source>
</evidence>
<dbReference type="Proteomes" id="UP001138500">
    <property type="component" value="Unassembled WGS sequence"/>
</dbReference>
<dbReference type="AlphaFoldDB" id="A0A9W7SN59"/>
<comment type="subcellular location">
    <subcellularLocation>
        <location evidence="1">Membrane</location>
        <topology evidence="1">Multi-pass membrane protein</topology>
    </subcellularLocation>
</comment>
<feature type="transmembrane region" description="Helical" evidence="7">
    <location>
        <begin position="795"/>
        <end position="816"/>
    </location>
</feature>